<evidence type="ECO:0000313" key="1">
    <source>
        <dbReference type="EMBL" id="GBM34287.1"/>
    </source>
</evidence>
<dbReference type="Proteomes" id="UP000499080">
    <property type="component" value="Unassembled WGS sequence"/>
</dbReference>
<comment type="caution">
    <text evidence="1">The sequence shown here is derived from an EMBL/GenBank/DDBJ whole genome shotgun (WGS) entry which is preliminary data.</text>
</comment>
<evidence type="ECO:0000313" key="2">
    <source>
        <dbReference type="Proteomes" id="UP000499080"/>
    </source>
</evidence>
<gene>
    <name evidence="1" type="ORF">AVEN_253010_1</name>
</gene>
<dbReference type="AlphaFoldDB" id="A0A4Y2F0J8"/>
<accession>A0A4Y2F0J8</accession>
<proteinExistence type="predicted"/>
<dbReference type="OrthoDB" id="6414225at2759"/>
<organism evidence="1 2">
    <name type="scientific">Araneus ventricosus</name>
    <name type="common">Orbweaver spider</name>
    <name type="synonym">Epeira ventricosa</name>
    <dbReference type="NCBI Taxonomy" id="182803"/>
    <lineage>
        <taxon>Eukaryota</taxon>
        <taxon>Metazoa</taxon>
        <taxon>Ecdysozoa</taxon>
        <taxon>Arthropoda</taxon>
        <taxon>Chelicerata</taxon>
        <taxon>Arachnida</taxon>
        <taxon>Araneae</taxon>
        <taxon>Araneomorphae</taxon>
        <taxon>Entelegynae</taxon>
        <taxon>Araneoidea</taxon>
        <taxon>Araneidae</taxon>
        <taxon>Araneus</taxon>
    </lineage>
</organism>
<protein>
    <submittedName>
        <fullName evidence="1">Uncharacterized protein</fullName>
    </submittedName>
</protein>
<name>A0A4Y2F0J8_ARAVE</name>
<dbReference type="EMBL" id="BGPR01000755">
    <property type="protein sequence ID" value="GBM34287.1"/>
    <property type="molecule type" value="Genomic_DNA"/>
</dbReference>
<reference evidence="1 2" key="1">
    <citation type="journal article" date="2019" name="Sci. Rep.">
        <title>Orb-weaving spider Araneus ventricosus genome elucidates the spidroin gene catalogue.</title>
        <authorList>
            <person name="Kono N."/>
            <person name="Nakamura H."/>
            <person name="Ohtoshi R."/>
            <person name="Moran D.A.P."/>
            <person name="Shinohara A."/>
            <person name="Yoshida Y."/>
            <person name="Fujiwara M."/>
            <person name="Mori M."/>
            <person name="Tomita M."/>
            <person name="Arakawa K."/>
        </authorList>
    </citation>
    <scope>NUCLEOTIDE SEQUENCE [LARGE SCALE GENOMIC DNA]</scope>
</reference>
<keyword evidence="2" id="KW-1185">Reference proteome</keyword>
<sequence>MLSLMNNSQLFTGLATSFAGPFVPCEHIWVQQPFDEAPICLTLAEVEFKREFDQVITKAAVVWSQADEGRYLLGNRTAALLKKAGDCLLLIQGTD</sequence>